<accession>A0A8J2NS32</accession>
<protein>
    <submittedName>
        <fullName evidence="2">Uncharacterized protein</fullName>
    </submittedName>
</protein>
<proteinExistence type="predicted"/>
<evidence type="ECO:0000313" key="2">
    <source>
        <dbReference type="EMBL" id="CAG7719163.1"/>
    </source>
</evidence>
<name>A0A8J2NS32_9HEXA</name>
<keyword evidence="1" id="KW-0472">Membrane</keyword>
<dbReference type="EMBL" id="CAJVCH010059119">
    <property type="protein sequence ID" value="CAG7719163.1"/>
    <property type="molecule type" value="Genomic_DNA"/>
</dbReference>
<evidence type="ECO:0000313" key="3">
    <source>
        <dbReference type="Proteomes" id="UP000708208"/>
    </source>
</evidence>
<gene>
    <name evidence="2" type="ORF">AFUS01_LOCUS8501</name>
</gene>
<keyword evidence="3" id="KW-1185">Reference proteome</keyword>
<reference evidence="2" key="1">
    <citation type="submission" date="2021-06" db="EMBL/GenBank/DDBJ databases">
        <authorList>
            <person name="Hodson N. C."/>
            <person name="Mongue J. A."/>
            <person name="Jaron S. K."/>
        </authorList>
    </citation>
    <scope>NUCLEOTIDE SEQUENCE</scope>
</reference>
<feature type="transmembrane region" description="Helical" evidence="1">
    <location>
        <begin position="6"/>
        <end position="24"/>
    </location>
</feature>
<organism evidence="2 3">
    <name type="scientific">Allacma fusca</name>
    <dbReference type="NCBI Taxonomy" id="39272"/>
    <lineage>
        <taxon>Eukaryota</taxon>
        <taxon>Metazoa</taxon>
        <taxon>Ecdysozoa</taxon>
        <taxon>Arthropoda</taxon>
        <taxon>Hexapoda</taxon>
        <taxon>Collembola</taxon>
        <taxon>Symphypleona</taxon>
        <taxon>Sminthuridae</taxon>
        <taxon>Allacma</taxon>
    </lineage>
</organism>
<dbReference type="Proteomes" id="UP000708208">
    <property type="component" value="Unassembled WGS sequence"/>
</dbReference>
<dbReference type="AlphaFoldDB" id="A0A8J2NS32"/>
<keyword evidence="1" id="KW-1133">Transmembrane helix</keyword>
<keyword evidence="1" id="KW-0812">Transmembrane</keyword>
<evidence type="ECO:0000256" key="1">
    <source>
        <dbReference type="SAM" id="Phobius"/>
    </source>
</evidence>
<sequence length="293" mass="33372">MLNRSIWLFLLAVLAPLAILKYLAMTDSEQQKIKWAAQIHRTLEKPSCRPKKLPMDCNMDICFNYSKCPLSSNFLFYLYPAMNDSKSDIANNSVKLVNNSHTISVELIHRILARNVHRVLDPAKACVFITIVESCGDDNYPSRLPPTYLKNLNISLLEIPNHVIWNHCPGREKESIPLKNAQKSAPQLVKAILVSENFEQKHFRRGFDIVVSSMRAINTSKTTRENSPPLFPIRREYLATYVGTTTSPTVEDTLLELQNQEPFLYKFEFLVCNNASGISTEIKNNNCGYPHGQ</sequence>
<comment type="caution">
    <text evidence="2">The sequence shown here is derived from an EMBL/GenBank/DDBJ whole genome shotgun (WGS) entry which is preliminary data.</text>
</comment>